<dbReference type="Gene3D" id="3.40.50.150">
    <property type="entry name" value="Vaccinia Virus protein VP39"/>
    <property type="match status" value="1"/>
</dbReference>
<dbReference type="GO" id="GO:0010420">
    <property type="term" value="F:polyprenyldihydroxybenzoate methyltransferase activity"/>
    <property type="evidence" value="ECO:0007669"/>
    <property type="project" value="InterPro"/>
</dbReference>
<gene>
    <name evidence="5" type="primary">ubiG</name>
    <name evidence="6" type="ORF">SAMN06297229_1244</name>
</gene>
<keyword evidence="3 5" id="KW-0831">Ubiquinone biosynthesis</keyword>
<dbReference type="HAMAP" id="MF_00472">
    <property type="entry name" value="UbiG"/>
    <property type="match status" value="1"/>
</dbReference>
<dbReference type="GO" id="GO:0032259">
    <property type="term" value="P:methylation"/>
    <property type="evidence" value="ECO:0007669"/>
    <property type="project" value="UniProtKB-KW"/>
</dbReference>
<dbReference type="SUPFAM" id="SSF53335">
    <property type="entry name" value="S-adenosyl-L-methionine-dependent methyltransferases"/>
    <property type="match status" value="1"/>
</dbReference>
<comment type="catalytic activity">
    <reaction evidence="5">
        <text>a 3-(all-trans-polyprenyl)benzene-1,2-diol + S-adenosyl-L-methionine = a 2-methoxy-6-(all-trans-polyprenyl)phenol + S-adenosyl-L-homocysteine + H(+)</text>
        <dbReference type="Rhea" id="RHEA:31411"/>
        <dbReference type="Rhea" id="RHEA-COMP:9550"/>
        <dbReference type="Rhea" id="RHEA-COMP:9551"/>
        <dbReference type="ChEBI" id="CHEBI:15378"/>
        <dbReference type="ChEBI" id="CHEBI:57856"/>
        <dbReference type="ChEBI" id="CHEBI:59789"/>
        <dbReference type="ChEBI" id="CHEBI:62729"/>
        <dbReference type="ChEBI" id="CHEBI:62731"/>
        <dbReference type="EC" id="2.1.1.222"/>
    </reaction>
</comment>
<dbReference type="RefSeq" id="WP_086434344.1">
    <property type="nucleotide sequence ID" value="NZ_FXWH01000001.1"/>
</dbReference>
<dbReference type="EC" id="2.1.1.222" evidence="5"/>
<organism evidence="6 7">
    <name type="scientific">Pseudidiomarina planktonica</name>
    <dbReference type="NCBI Taxonomy" id="1323738"/>
    <lineage>
        <taxon>Bacteria</taxon>
        <taxon>Pseudomonadati</taxon>
        <taxon>Pseudomonadota</taxon>
        <taxon>Gammaproteobacteria</taxon>
        <taxon>Alteromonadales</taxon>
        <taxon>Idiomarinaceae</taxon>
        <taxon>Pseudidiomarina</taxon>
    </lineage>
</organism>
<accession>A0A1Y6EXT7</accession>
<evidence type="ECO:0000256" key="2">
    <source>
        <dbReference type="ARBA" id="ARBA00022679"/>
    </source>
</evidence>
<sequence>MTTANTQSNQNVDPQEIDKFSALASRWWDPEGEFKPLHKINPLRLDYILDHCGGVFDKNTLDIGCGGGLLAEGLARAGAKVTGIDLAPASLEVARLHALESQLDISYQAVSAEAFAAEHSNQFDVVTCLEMLEHVPDPAAIVAAAAQAVKPGGKVFFSTLNRNVKSWLLGIVAAEYVLRWVPTGTHQHQKFIRPSELLQMTDAAGLVAQNMTGMHYLPWRGFYFDNSNVDVNYIVCLERPAE</sequence>
<dbReference type="NCBIfam" id="TIGR01983">
    <property type="entry name" value="UbiG"/>
    <property type="match status" value="1"/>
</dbReference>
<dbReference type="InterPro" id="IPR010233">
    <property type="entry name" value="UbiG_MeTrfase"/>
</dbReference>
<evidence type="ECO:0000256" key="1">
    <source>
        <dbReference type="ARBA" id="ARBA00022603"/>
    </source>
</evidence>
<dbReference type="UniPathway" id="UPA00232"/>
<keyword evidence="7" id="KW-1185">Reference proteome</keyword>
<evidence type="ECO:0000256" key="4">
    <source>
        <dbReference type="ARBA" id="ARBA00022691"/>
    </source>
</evidence>
<dbReference type="CDD" id="cd02440">
    <property type="entry name" value="AdoMet_MTases"/>
    <property type="match status" value="1"/>
</dbReference>
<feature type="binding site" evidence="5">
    <location>
        <position position="64"/>
    </location>
    <ligand>
        <name>S-adenosyl-L-methionine</name>
        <dbReference type="ChEBI" id="CHEBI:59789"/>
    </ligand>
</feature>
<dbReference type="Proteomes" id="UP000194450">
    <property type="component" value="Unassembled WGS sequence"/>
</dbReference>
<dbReference type="EMBL" id="FXWH01000001">
    <property type="protein sequence ID" value="SMQ65342.1"/>
    <property type="molecule type" value="Genomic_DNA"/>
</dbReference>
<keyword evidence="6" id="KW-0830">Ubiquinone</keyword>
<dbReference type="GO" id="GO:0061542">
    <property type="term" value="F:3-demethylubiquinol 3-O-methyltransferase activity"/>
    <property type="evidence" value="ECO:0007669"/>
    <property type="project" value="UniProtKB-UniRule"/>
</dbReference>
<keyword evidence="4 5" id="KW-0949">S-adenosyl-L-methionine</keyword>
<feature type="binding site" evidence="5">
    <location>
        <position position="85"/>
    </location>
    <ligand>
        <name>S-adenosyl-L-methionine</name>
        <dbReference type="ChEBI" id="CHEBI:59789"/>
    </ligand>
</feature>
<dbReference type="InterPro" id="IPR029063">
    <property type="entry name" value="SAM-dependent_MTases_sf"/>
</dbReference>
<comment type="similarity">
    <text evidence="5">Belongs to the methyltransferase superfamily. UbiG/COQ3 family.</text>
</comment>
<dbReference type="AlphaFoldDB" id="A0A1Y6EXT7"/>
<evidence type="ECO:0000256" key="3">
    <source>
        <dbReference type="ARBA" id="ARBA00022688"/>
    </source>
</evidence>
<keyword evidence="2 5" id="KW-0808">Transferase</keyword>
<comment type="function">
    <text evidence="5">O-methyltransferase that catalyzes the 2 O-methylation steps in the ubiquinone biosynthetic pathway.</text>
</comment>
<keyword evidence="1 5" id="KW-0489">Methyltransferase</keyword>
<dbReference type="FunFam" id="3.40.50.150:FF:000028">
    <property type="entry name" value="Ubiquinone biosynthesis O-methyltransferase"/>
    <property type="match status" value="1"/>
</dbReference>
<comment type="pathway">
    <text evidence="5">Cofactor biosynthesis; ubiquinone biosynthesis.</text>
</comment>
<dbReference type="EC" id="2.1.1.64" evidence="5"/>
<dbReference type="Pfam" id="PF13489">
    <property type="entry name" value="Methyltransf_23"/>
    <property type="match status" value="1"/>
</dbReference>
<feature type="binding site" evidence="5">
    <location>
        <position position="129"/>
    </location>
    <ligand>
        <name>S-adenosyl-L-methionine</name>
        <dbReference type="ChEBI" id="CHEBI:59789"/>
    </ligand>
</feature>
<evidence type="ECO:0000313" key="6">
    <source>
        <dbReference type="EMBL" id="SMQ65342.1"/>
    </source>
</evidence>
<dbReference type="PANTHER" id="PTHR43464">
    <property type="entry name" value="METHYLTRANSFERASE"/>
    <property type="match status" value="1"/>
</dbReference>
<dbReference type="PANTHER" id="PTHR43464:SF19">
    <property type="entry name" value="UBIQUINONE BIOSYNTHESIS O-METHYLTRANSFERASE, MITOCHONDRIAL"/>
    <property type="match status" value="1"/>
</dbReference>
<comment type="catalytic activity">
    <reaction evidence="5">
        <text>a 3-demethylubiquinol + S-adenosyl-L-methionine = a ubiquinol + S-adenosyl-L-homocysteine + H(+)</text>
        <dbReference type="Rhea" id="RHEA:44380"/>
        <dbReference type="Rhea" id="RHEA-COMP:9566"/>
        <dbReference type="Rhea" id="RHEA-COMP:10914"/>
        <dbReference type="ChEBI" id="CHEBI:15378"/>
        <dbReference type="ChEBI" id="CHEBI:17976"/>
        <dbReference type="ChEBI" id="CHEBI:57856"/>
        <dbReference type="ChEBI" id="CHEBI:59789"/>
        <dbReference type="ChEBI" id="CHEBI:84422"/>
        <dbReference type="EC" id="2.1.1.64"/>
    </reaction>
</comment>
<evidence type="ECO:0000256" key="5">
    <source>
        <dbReference type="HAMAP-Rule" id="MF_00472"/>
    </source>
</evidence>
<name>A0A1Y6EXT7_9GAMM</name>
<dbReference type="GO" id="GO:0102208">
    <property type="term" value="F:2-polyprenyl-6-hydroxyphenol methylase activity"/>
    <property type="evidence" value="ECO:0007669"/>
    <property type="project" value="UniProtKB-EC"/>
</dbReference>
<proteinExistence type="inferred from homology"/>
<dbReference type="OrthoDB" id="9801538at2"/>
<evidence type="ECO:0000313" key="7">
    <source>
        <dbReference type="Proteomes" id="UP000194450"/>
    </source>
</evidence>
<protein>
    <recommendedName>
        <fullName evidence="5">Ubiquinone biosynthesis O-methyltransferase</fullName>
    </recommendedName>
    <alternativeName>
        <fullName evidence="5">2-polyprenyl-6-hydroxyphenol methylase</fullName>
        <ecNumber evidence="5">2.1.1.222</ecNumber>
    </alternativeName>
    <alternativeName>
        <fullName evidence="5">3-demethylubiquinone 3-O-methyltransferase</fullName>
        <ecNumber evidence="5">2.1.1.64</ecNumber>
    </alternativeName>
</protein>
<feature type="binding site" evidence="5">
    <location>
        <position position="44"/>
    </location>
    <ligand>
        <name>S-adenosyl-L-methionine</name>
        <dbReference type="ChEBI" id="CHEBI:59789"/>
    </ligand>
</feature>
<reference evidence="7" key="1">
    <citation type="submission" date="2017-04" db="EMBL/GenBank/DDBJ databases">
        <authorList>
            <person name="Varghese N."/>
            <person name="Submissions S."/>
        </authorList>
    </citation>
    <scope>NUCLEOTIDE SEQUENCE [LARGE SCALE GENOMIC DNA]</scope>
</reference>